<gene>
    <name evidence="3" type="ORF">F2P44_23970</name>
</gene>
<feature type="signal peptide" evidence="2">
    <location>
        <begin position="1"/>
        <end position="29"/>
    </location>
</feature>
<proteinExistence type="predicted"/>
<dbReference type="EMBL" id="WHJG01000031">
    <property type="protein sequence ID" value="NHZ82313.1"/>
    <property type="molecule type" value="Genomic_DNA"/>
</dbReference>
<reference evidence="3 4" key="1">
    <citation type="submission" date="2019-10" db="EMBL/GenBank/DDBJ databases">
        <title>Taxonomy of Antarctic Massilia spp.: description of Massilia rubra sp. nov., Massilia aquatica sp. nov., Massilia mucilaginosa sp. nov., Massilia frigida sp. nov. isolated from streams, lakes and regoliths.</title>
        <authorList>
            <person name="Holochova P."/>
            <person name="Sedlacek I."/>
            <person name="Kralova S."/>
            <person name="Maslanova I."/>
            <person name="Busse H.-J."/>
            <person name="Stankova E."/>
            <person name="Vrbovska V."/>
            <person name="Kovarovic V."/>
            <person name="Bartak M."/>
            <person name="Svec P."/>
            <person name="Pantucek R."/>
        </authorList>
    </citation>
    <scope>NUCLEOTIDE SEQUENCE [LARGE SCALE GENOMIC DNA]</scope>
    <source>
        <strain evidence="3 4">CCM 8695</strain>
    </source>
</reference>
<dbReference type="RefSeq" id="WP_167090205.1">
    <property type="nucleotide sequence ID" value="NZ_WHJG01000031.1"/>
</dbReference>
<dbReference type="InterPro" id="IPR011042">
    <property type="entry name" value="6-blade_b-propeller_TolB-like"/>
</dbReference>
<evidence type="ECO:0000256" key="1">
    <source>
        <dbReference type="SAM" id="MobiDB-lite"/>
    </source>
</evidence>
<evidence type="ECO:0000313" key="3">
    <source>
        <dbReference type="EMBL" id="NHZ82313.1"/>
    </source>
</evidence>
<evidence type="ECO:0000313" key="4">
    <source>
        <dbReference type="Proteomes" id="UP000621455"/>
    </source>
</evidence>
<dbReference type="Proteomes" id="UP000621455">
    <property type="component" value="Unassembled WGS sequence"/>
</dbReference>
<feature type="region of interest" description="Disordered" evidence="1">
    <location>
        <begin position="28"/>
        <end position="48"/>
    </location>
</feature>
<organism evidence="3 4">
    <name type="scientific">Massilia frigida</name>
    <dbReference type="NCBI Taxonomy" id="2609281"/>
    <lineage>
        <taxon>Bacteria</taxon>
        <taxon>Pseudomonadati</taxon>
        <taxon>Pseudomonadota</taxon>
        <taxon>Betaproteobacteria</taxon>
        <taxon>Burkholderiales</taxon>
        <taxon>Oxalobacteraceae</taxon>
        <taxon>Telluria group</taxon>
        <taxon>Massilia</taxon>
    </lineage>
</organism>
<feature type="chain" id="PRO_5046796271" evidence="2">
    <location>
        <begin position="30"/>
        <end position="408"/>
    </location>
</feature>
<name>A0ABX0NI25_9BURK</name>
<dbReference type="SUPFAM" id="SSF101898">
    <property type="entry name" value="NHL repeat"/>
    <property type="match status" value="2"/>
</dbReference>
<keyword evidence="2" id="KW-0732">Signal</keyword>
<accession>A0ABX0NI25</accession>
<comment type="caution">
    <text evidence="3">The sequence shown here is derived from an EMBL/GenBank/DDBJ whole genome shotgun (WGS) entry which is preliminary data.</text>
</comment>
<dbReference type="Gene3D" id="2.120.10.30">
    <property type="entry name" value="TolB, C-terminal domain"/>
    <property type="match status" value="1"/>
</dbReference>
<protein>
    <submittedName>
        <fullName evidence="3">Uncharacterized protein</fullName>
    </submittedName>
</protein>
<sequence>MFPILRSFRIHPLCLVIAGLLLSACNGSSDSTPAPVPPPPPPPEPPVKLLGESMVGKQFKPGGIAVDASGTIYVGNGSPEQLPSSVITGAVIEVVKMSQTGTVSPFINRTSTYIGEGAAVAPGEVVQLVFNSTSQTLYALEMSGMDSSYSHGVIRSISAAGVVGTILLADTPTHANYSQLPTTIAQRPVALAIGPDGALHAYGTGDYAPSSTPGVGYFGVSFNGWQTVNPDGSGRVVYSQESGHRTGGYDPRGPFTYTYPADLGATAGRLGRNDGGLAVDSVGNGYIADTARHAIIKVTPTGSASMFAGAVTQAGSADGTGTAARFNQPTQLVVDKAANVFVLDRGNATVRKITPAGVVTTVLGVAGQAQTKTGELPGGLGAPMGLAMDAEGRLYVTVDKGVVRAKLP</sequence>
<feature type="compositionally biased region" description="Pro residues" evidence="1">
    <location>
        <begin position="34"/>
        <end position="46"/>
    </location>
</feature>
<evidence type="ECO:0000256" key="2">
    <source>
        <dbReference type="SAM" id="SignalP"/>
    </source>
</evidence>
<keyword evidence="4" id="KW-1185">Reference proteome</keyword>
<dbReference type="PROSITE" id="PS51257">
    <property type="entry name" value="PROKAR_LIPOPROTEIN"/>
    <property type="match status" value="1"/>
</dbReference>
<dbReference type="PANTHER" id="PTHR13833">
    <property type="match status" value="1"/>
</dbReference>
<dbReference type="PANTHER" id="PTHR13833:SF71">
    <property type="entry name" value="NHL DOMAIN-CONTAINING PROTEIN"/>
    <property type="match status" value="1"/>
</dbReference>